<dbReference type="GO" id="GO:0003677">
    <property type="term" value="F:DNA binding"/>
    <property type="evidence" value="ECO:0007669"/>
    <property type="project" value="TreeGrafter"/>
</dbReference>
<feature type="compositionally biased region" description="Polar residues" evidence="5">
    <location>
        <begin position="312"/>
        <end position="327"/>
    </location>
</feature>
<feature type="compositionally biased region" description="Basic and acidic residues" evidence="5">
    <location>
        <begin position="465"/>
        <end position="501"/>
    </location>
</feature>
<feature type="compositionally biased region" description="Basic and acidic residues" evidence="5">
    <location>
        <begin position="957"/>
        <end position="975"/>
    </location>
</feature>
<feature type="compositionally biased region" description="Basic and acidic residues" evidence="5">
    <location>
        <begin position="753"/>
        <end position="765"/>
    </location>
</feature>
<feature type="compositionally biased region" description="Basic and acidic residues" evidence="5">
    <location>
        <begin position="907"/>
        <end position="926"/>
    </location>
</feature>
<evidence type="ECO:0000313" key="8">
    <source>
        <dbReference type="EMBL" id="JAS07262.1"/>
    </source>
</evidence>
<feature type="compositionally biased region" description="Basic and acidic residues" evidence="5">
    <location>
        <begin position="379"/>
        <end position="393"/>
    </location>
</feature>
<feature type="compositionally biased region" description="Polar residues" evidence="5">
    <location>
        <begin position="857"/>
        <end position="870"/>
    </location>
</feature>
<feature type="region of interest" description="Disordered" evidence="5">
    <location>
        <begin position="1029"/>
        <end position="1130"/>
    </location>
</feature>
<gene>
    <name evidence="8" type="ORF">g.12391</name>
    <name evidence="7" type="ORF">g.12393</name>
</gene>
<dbReference type="PANTHER" id="PTHR22691:SF8">
    <property type="entry name" value="PROTEIN SPT2 HOMOLOG"/>
    <property type="match status" value="1"/>
</dbReference>
<feature type="region of interest" description="Disordered" evidence="5">
    <location>
        <begin position="145"/>
        <end position="238"/>
    </location>
</feature>
<dbReference type="AlphaFoldDB" id="A0A1B6BXM4"/>
<evidence type="ECO:0000256" key="1">
    <source>
        <dbReference type="ARBA" id="ARBA00006461"/>
    </source>
</evidence>
<evidence type="ECO:0000256" key="2">
    <source>
        <dbReference type="ARBA" id="ARBA00013786"/>
    </source>
</evidence>
<dbReference type="InterPro" id="IPR013256">
    <property type="entry name" value="Chromatin_SPT2"/>
</dbReference>
<evidence type="ECO:0000256" key="3">
    <source>
        <dbReference type="ARBA" id="ARBA00023054"/>
    </source>
</evidence>
<feature type="compositionally biased region" description="Basic and acidic residues" evidence="5">
    <location>
        <begin position="347"/>
        <end position="359"/>
    </location>
</feature>
<dbReference type="SMART" id="SM00784">
    <property type="entry name" value="SPT2"/>
    <property type="match status" value="1"/>
</dbReference>
<keyword evidence="3 4" id="KW-0175">Coiled coil</keyword>
<feature type="compositionally biased region" description="Polar residues" evidence="5">
    <location>
        <begin position="891"/>
        <end position="906"/>
    </location>
</feature>
<feature type="region of interest" description="Disordered" evidence="5">
    <location>
        <begin position="1"/>
        <end position="27"/>
    </location>
</feature>
<feature type="region of interest" description="Disordered" evidence="5">
    <location>
        <begin position="51"/>
        <end position="74"/>
    </location>
</feature>
<evidence type="ECO:0000313" key="7">
    <source>
        <dbReference type="EMBL" id="JAS05760.1"/>
    </source>
</evidence>
<evidence type="ECO:0000256" key="4">
    <source>
        <dbReference type="SAM" id="Coils"/>
    </source>
</evidence>
<feature type="compositionally biased region" description="Basic and acidic residues" evidence="5">
    <location>
        <begin position="510"/>
        <end position="532"/>
    </location>
</feature>
<dbReference type="EMBL" id="GEDC01030036">
    <property type="protein sequence ID" value="JAS07262.1"/>
    <property type="molecule type" value="Transcribed_RNA"/>
</dbReference>
<feature type="coiled-coil region" evidence="4">
    <location>
        <begin position="1184"/>
        <end position="1211"/>
    </location>
</feature>
<feature type="region of interest" description="Disordered" evidence="5">
    <location>
        <begin position="294"/>
        <end position="671"/>
    </location>
</feature>
<protein>
    <recommendedName>
        <fullName evidence="2">Protein SPT2 homolog</fullName>
    </recommendedName>
</protein>
<feature type="compositionally biased region" description="Basic and acidic residues" evidence="5">
    <location>
        <begin position="620"/>
        <end position="632"/>
    </location>
</feature>
<sequence length="1215" mass="143208">MDFGSLLYEAQRNERSTNKDPIRCYKTTFEPPKKDIKEKKLSVNIKKFLEKKEQEERKKNEEARKKKEELLALRSQDKKSYKRVQTMLKRTKSANKSVMEDAIDDVNTAVTMAGPAQPDEDDYGYVSQEASAFYNKLMDKYAHMPPEEPKFSQAKKTSVKNLNEMNAAKERVRQALNRVEEEEMMPHKRKRKSKTDKFQENNDDFIDDNDYRQGSCKQEVEPPPKKKPKRPMAPPPLDFNSLLKIAEQKQFEPIIIEKKVEEEERPLTKKQKLEYEKERDWKVRKLERENEKFAGKEKINTKPSFNRIPKLSETQNKIPKLSETQNKIPKLLEPLNRIPKLSQSQTGDDRRNHTNDNFEKISTNPVKKKQFQDSSRNYQGRDVKEKDYVERKTKTLSSGSENETFSSSGNYNNEKRNYQTKYKNCEYQSDYESDSEEYKPRPINVKSRKEYIPGNKYSVSNVDHNSLKFPEHENSKKNVFDNRRSVNELKERKQLPKHELSDSVPSDQEFSNRFEKERSKNSAVDKLRKHENQYQSQHHLKNGYDDRENFQTKYQNLEQSDEESNEEEYVARPIKVKARNEYIPQNVKSKKNTNYKNLEEQSDNESNNEEHVARPINGTSRKEYFPENEKSKRNMLNDGKLTHNFKEKRHLPNHKLSDSAQSDQELSDQNDYCERKRFENSTFDKRIRQLDNSARSSSLKVNRNYKTARSHSDSDNDSNSRKYQQEKRDPGFEQNQNNLKIKYKQDNSLFGSDDVRDKTHEKRNYEQNLKCNESQDNRSEKLINGNHNYRFSSQKKRELDRDKIPSRPSNEYEKNKYLSELGKQRVLPKPEQKKSKYAEYDPERSGFNMSPRREKVNSPNNRSKHNSQAYDSDDRRSSKKIEQPRRIENQGYFSKSLTNSQNQSHINELKEKKIVANPEERLKKNADVWSKPCNITPPRQKLKSNSYSPSEIINKNRGKDFVSKQSDDKNIDNRVRPVNQNHPSQLKKSFSNEDRMSSDNKGMNSRPNSLGKPNLMKAASIRAAELKFQRSNITPDNNKMKLGPSGEKIANSVKTNQNDVRPRQLPPKDLKPKQFPPPDLKPKQFPPSDLKPRQFPPSDVRRRPKPPVKRRIIEDSEEEIDSEMDDFIDDNTEDQADYSKYISEIFGYDKSRRYANIEEDDECMESSFAQQMREDIRSTKIGIMEDLEDIKKEKEEKMRALRKKVAAAKARRKFI</sequence>
<organism evidence="7">
    <name type="scientific">Clastoptera arizonana</name>
    <name type="common">Arizona spittle bug</name>
    <dbReference type="NCBI Taxonomy" id="38151"/>
    <lineage>
        <taxon>Eukaryota</taxon>
        <taxon>Metazoa</taxon>
        <taxon>Ecdysozoa</taxon>
        <taxon>Arthropoda</taxon>
        <taxon>Hexapoda</taxon>
        <taxon>Insecta</taxon>
        <taxon>Pterygota</taxon>
        <taxon>Neoptera</taxon>
        <taxon>Paraneoptera</taxon>
        <taxon>Hemiptera</taxon>
        <taxon>Auchenorrhyncha</taxon>
        <taxon>Cercopoidea</taxon>
        <taxon>Clastopteridae</taxon>
        <taxon>Clastoptera</taxon>
    </lineage>
</organism>
<feature type="compositionally biased region" description="Polar residues" evidence="5">
    <location>
        <begin position="658"/>
        <end position="670"/>
    </location>
</feature>
<feature type="compositionally biased region" description="Polar residues" evidence="5">
    <location>
        <begin position="999"/>
        <end position="1008"/>
    </location>
</feature>
<dbReference type="GO" id="GO:0006360">
    <property type="term" value="P:transcription by RNA polymerase I"/>
    <property type="evidence" value="ECO:0007669"/>
    <property type="project" value="TreeGrafter"/>
</dbReference>
<feature type="compositionally biased region" description="Basic and acidic residues" evidence="5">
    <location>
        <begin position="795"/>
        <end position="817"/>
    </location>
</feature>
<feature type="compositionally biased region" description="Polar residues" evidence="5">
    <location>
        <begin position="693"/>
        <end position="707"/>
    </location>
</feature>
<feature type="domain" description="SPT2 homolog N-terminal" evidence="6">
    <location>
        <begin position="1"/>
        <end position="92"/>
    </location>
</feature>
<reference evidence="7" key="1">
    <citation type="submission" date="2015-12" db="EMBL/GenBank/DDBJ databases">
        <title>De novo transcriptome assembly of four potential Pierce s Disease insect vectors from Arizona vineyards.</title>
        <authorList>
            <person name="Tassone E.E."/>
        </authorList>
    </citation>
    <scope>NUCLEOTIDE SEQUENCE</scope>
</reference>
<feature type="compositionally biased region" description="Polar residues" evidence="5">
    <location>
        <begin position="154"/>
        <end position="164"/>
    </location>
</feature>
<name>A0A1B6BXM4_9HEMI</name>
<dbReference type="GO" id="GO:0005730">
    <property type="term" value="C:nucleolus"/>
    <property type="evidence" value="ECO:0007669"/>
    <property type="project" value="TreeGrafter"/>
</dbReference>
<proteinExistence type="inferred from homology"/>
<feature type="compositionally biased region" description="Acidic residues" evidence="5">
    <location>
        <begin position="1115"/>
        <end position="1130"/>
    </location>
</feature>
<feature type="region of interest" description="Disordered" evidence="5">
    <location>
        <begin position="693"/>
        <end position="1017"/>
    </location>
</feature>
<feature type="compositionally biased region" description="Low complexity" evidence="5">
    <location>
        <begin position="397"/>
        <end position="410"/>
    </location>
</feature>
<evidence type="ECO:0000256" key="5">
    <source>
        <dbReference type="SAM" id="MobiDB-lite"/>
    </source>
</evidence>
<comment type="similarity">
    <text evidence="1">Belongs to the SPT2 family.</text>
</comment>
<feature type="compositionally biased region" description="Basic and acidic residues" evidence="5">
    <location>
        <begin position="710"/>
        <end position="731"/>
    </location>
</feature>
<dbReference type="Pfam" id="PF22878">
    <property type="entry name" value="SPT2_N"/>
    <property type="match status" value="1"/>
</dbReference>
<dbReference type="PANTHER" id="PTHR22691">
    <property type="entry name" value="YEAST SPT2-RELATED"/>
    <property type="match status" value="1"/>
</dbReference>
<feature type="compositionally biased region" description="Polar residues" evidence="5">
    <location>
        <begin position="978"/>
        <end position="989"/>
    </location>
</feature>
<feature type="compositionally biased region" description="Polar residues" evidence="5">
    <location>
        <begin position="943"/>
        <end position="953"/>
    </location>
</feature>
<evidence type="ECO:0000259" key="6">
    <source>
        <dbReference type="Pfam" id="PF22878"/>
    </source>
</evidence>
<dbReference type="EMBL" id="GEDC01031538">
    <property type="protein sequence ID" value="JAS05760.1"/>
    <property type="molecule type" value="Transcribed_RNA"/>
</dbReference>
<dbReference type="GO" id="GO:0006334">
    <property type="term" value="P:nucleosome assembly"/>
    <property type="evidence" value="ECO:0007669"/>
    <property type="project" value="TreeGrafter"/>
</dbReference>
<feature type="compositionally biased region" description="Basic and acidic residues" evidence="5">
    <location>
        <begin position="1060"/>
        <end position="1072"/>
    </location>
</feature>
<dbReference type="Pfam" id="PF08243">
    <property type="entry name" value="SPT2"/>
    <property type="match status" value="1"/>
</dbReference>
<feature type="compositionally biased region" description="Acidic residues" evidence="5">
    <location>
        <begin position="559"/>
        <end position="568"/>
    </location>
</feature>
<dbReference type="InterPro" id="IPR054552">
    <property type="entry name" value="SPT2_N"/>
</dbReference>
<feature type="compositionally biased region" description="Basic and acidic residues" evidence="5">
    <location>
        <begin position="828"/>
        <end position="844"/>
    </location>
</feature>
<accession>A0A1B6BXM4</accession>
<feature type="compositionally biased region" description="Basic and acidic residues" evidence="5">
    <location>
        <begin position="872"/>
        <end position="888"/>
    </location>
</feature>
<dbReference type="GO" id="GO:0042393">
    <property type="term" value="F:histone binding"/>
    <property type="evidence" value="ECO:0007669"/>
    <property type="project" value="TreeGrafter"/>
</dbReference>
<feature type="compositionally biased region" description="Basic and acidic residues" evidence="5">
    <location>
        <begin position="11"/>
        <end position="23"/>
    </location>
</feature>